<feature type="compositionally biased region" description="Acidic residues" evidence="1">
    <location>
        <begin position="317"/>
        <end position="330"/>
    </location>
</feature>
<comment type="caution">
    <text evidence="2">The sequence shown here is derived from an EMBL/GenBank/DDBJ whole genome shotgun (WGS) entry which is preliminary data.</text>
</comment>
<feature type="compositionally biased region" description="Low complexity" evidence="1">
    <location>
        <begin position="112"/>
        <end position="123"/>
    </location>
</feature>
<proteinExistence type="predicted"/>
<reference evidence="2 3" key="1">
    <citation type="journal article" date="2020" name="ISME J.">
        <title>Uncovering the hidden diversity of litter-decomposition mechanisms in mushroom-forming fungi.</title>
        <authorList>
            <person name="Floudas D."/>
            <person name="Bentzer J."/>
            <person name="Ahren D."/>
            <person name="Johansson T."/>
            <person name="Persson P."/>
            <person name="Tunlid A."/>
        </authorList>
    </citation>
    <scope>NUCLEOTIDE SEQUENCE [LARGE SCALE GENOMIC DNA]</scope>
    <source>
        <strain evidence="2 3">CBS 175.51</strain>
    </source>
</reference>
<feature type="compositionally biased region" description="Basic and acidic residues" evidence="1">
    <location>
        <begin position="1087"/>
        <end position="1101"/>
    </location>
</feature>
<dbReference type="EMBL" id="JAACJK010000219">
    <property type="protein sequence ID" value="KAF5316917.1"/>
    <property type="molecule type" value="Genomic_DNA"/>
</dbReference>
<feature type="compositionally biased region" description="Polar residues" evidence="1">
    <location>
        <begin position="456"/>
        <end position="467"/>
    </location>
</feature>
<feature type="region of interest" description="Disordered" evidence="1">
    <location>
        <begin position="1"/>
        <end position="132"/>
    </location>
</feature>
<feature type="compositionally biased region" description="Basic and acidic residues" evidence="1">
    <location>
        <begin position="761"/>
        <end position="826"/>
    </location>
</feature>
<feature type="region of interest" description="Disordered" evidence="1">
    <location>
        <begin position="491"/>
        <end position="532"/>
    </location>
</feature>
<feature type="region of interest" description="Disordered" evidence="1">
    <location>
        <begin position="999"/>
        <end position="1024"/>
    </location>
</feature>
<feature type="compositionally biased region" description="Low complexity" evidence="1">
    <location>
        <begin position="507"/>
        <end position="525"/>
    </location>
</feature>
<feature type="region of interest" description="Disordered" evidence="1">
    <location>
        <begin position="703"/>
        <end position="730"/>
    </location>
</feature>
<feature type="compositionally biased region" description="Basic residues" evidence="1">
    <location>
        <begin position="1009"/>
        <end position="1024"/>
    </location>
</feature>
<name>A0A8H5EYH1_9AGAR</name>
<feature type="compositionally biased region" description="Basic and acidic residues" evidence="1">
    <location>
        <begin position="427"/>
        <end position="444"/>
    </location>
</feature>
<keyword evidence="3" id="KW-1185">Reference proteome</keyword>
<dbReference type="Proteomes" id="UP000541558">
    <property type="component" value="Unassembled WGS sequence"/>
</dbReference>
<feature type="compositionally biased region" description="Acidic residues" evidence="1">
    <location>
        <begin position="893"/>
        <end position="905"/>
    </location>
</feature>
<accession>A0A8H5EYH1</accession>
<feature type="compositionally biased region" description="Basic and acidic residues" evidence="1">
    <location>
        <begin position="400"/>
        <end position="416"/>
    </location>
</feature>
<feature type="compositionally biased region" description="Polar residues" evidence="1">
    <location>
        <begin position="837"/>
        <end position="860"/>
    </location>
</feature>
<feature type="region of interest" description="Disordered" evidence="1">
    <location>
        <begin position="1087"/>
        <end position="1116"/>
    </location>
</feature>
<feature type="compositionally biased region" description="Polar residues" evidence="1">
    <location>
        <begin position="703"/>
        <end position="715"/>
    </location>
</feature>
<evidence type="ECO:0000313" key="3">
    <source>
        <dbReference type="Proteomes" id="UP000541558"/>
    </source>
</evidence>
<feature type="compositionally biased region" description="Basic and acidic residues" evidence="1">
    <location>
        <begin position="71"/>
        <end position="90"/>
    </location>
</feature>
<feature type="region of interest" description="Disordered" evidence="1">
    <location>
        <begin position="157"/>
        <end position="340"/>
    </location>
</feature>
<protein>
    <submittedName>
        <fullName evidence="2">Uncharacterized protein</fullName>
    </submittedName>
</protein>
<organism evidence="2 3">
    <name type="scientific">Ephemerocybe angulata</name>
    <dbReference type="NCBI Taxonomy" id="980116"/>
    <lineage>
        <taxon>Eukaryota</taxon>
        <taxon>Fungi</taxon>
        <taxon>Dikarya</taxon>
        <taxon>Basidiomycota</taxon>
        <taxon>Agaricomycotina</taxon>
        <taxon>Agaricomycetes</taxon>
        <taxon>Agaricomycetidae</taxon>
        <taxon>Agaricales</taxon>
        <taxon>Agaricineae</taxon>
        <taxon>Psathyrellaceae</taxon>
        <taxon>Ephemerocybe</taxon>
    </lineage>
</organism>
<dbReference type="AlphaFoldDB" id="A0A8H5EYH1"/>
<feature type="region of interest" description="Disordered" evidence="1">
    <location>
        <begin position="358"/>
        <end position="470"/>
    </location>
</feature>
<evidence type="ECO:0000313" key="2">
    <source>
        <dbReference type="EMBL" id="KAF5316917.1"/>
    </source>
</evidence>
<evidence type="ECO:0000256" key="1">
    <source>
        <dbReference type="SAM" id="MobiDB-lite"/>
    </source>
</evidence>
<feature type="region of interest" description="Disordered" evidence="1">
    <location>
        <begin position="747"/>
        <end position="964"/>
    </location>
</feature>
<sequence length="1261" mass="140059">MHLFDSMRRYSRNSNSTSKERAAQSAQIPPLPTSPVISTNSRQPLLPETNLTLTSSRSSLVSEASSSRGTSRKDHQKLEKRRGQDGDISKATHPKSGRSERSNTPSKVQDGPSASIPTTASSSQRSNDAHNPDFYTQYALNTFSFGAAATPPIQTQAIDPLSSGREDDSDEYPYKADTTPRPSLVASSSPRSHSSQLPAMQSQYTTSLPPPPRRSPTKTAERARKPSTSSHHTSAAPSTSASASASTSSLSSAALESSTGSRRGGSITTPLTSSNELTSDEDEGDHHHPIPHHQSPPTPSPFERIENPSGFVAVDNMFDDISDNDDDEYYNPDIDISSSIHEDSGAYFDNFPSQSRESLRSSFAPRRGSFAIPIPMQQSPEGRDREDSLATLRRPSRSLDGLRSESRAESLRHSDRQPISPTSVPESELRRFSIEKGMDRDHANRPPATPSIALTPPSTHPSSTLQNYGLDWNIPSTGIVEWDLSEMQDIVGGINGPSSSDRPIPYRRGSSSTTDSGRRMSSTSTNSDPFSKQLHKWGGQQYQDEKLKWTFAPERSRLGENRMSVERDKNSISSMFAHQSTDSYSLSPVSSSSSAYQDYRSTHVDAKGSTKEKPRPWRGMEVDTTEWWTCNMFGSFKLERSNVTPRDTEKPIQQRITMKHTRPQYYPLYGGTKKFRYNDGPNVTIHKHSKTAAFSLSRRYMPNTGSARASVSSRPPTNPPASTEEKKNSGMIMLSTLTVHEQWTNTNTTRKLESHGYFTEGGRHDPKDLERLQRLERENEERRRREEKEAEERRRKEEREKERERRRAEEAKKAELSKAKGKEKGKLKGGSRGHGSSPESSFGSVTNESIRPGPSHSTRPSVDRSVVGNIQPNSPDRAVVRRGSNQWVFNDSPLDDDEYYDELDELDGHPSRRRPPRRTPHTESFSTLTAEEIERNMAQRPSPGLFGNLRKQKPSSSQPPTFQPYTPPWAVANSRYSDGKGIVQGLNASFQEVGLLPDVGETRNSSSAKRLKQAHPGSGRRHDKRLGHESFSVFHSFPSDYLFMLIPLWPRETDSVTAQRYPCDPPKVPLEDRKFLLVYYKDDEEPAKVGEDGKHARDGGKKRTSPTSSRDSNHTSASNHVFMNKFHFCARVVAYADIQGSGVRSSEEGLTVVGPMSEAIKTMPSGKGSYVDTFQVIGVYTSRERGVEFVPEGLEKLGLTIRIPDPDASVTVVEPVKRFSLTGTEEPDEICDSILVPTPIGRAVMEMAFCGAMALTGFMPQ</sequence>
<dbReference type="OrthoDB" id="3357948at2759"/>
<gene>
    <name evidence="2" type="ORF">D9611_003850</name>
</gene>
<feature type="compositionally biased region" description="Low complexity" evidence="1">
    <location>
        <begin position="180"/>
        <end position="199"/>
    </location>
</feature>
<feature type="compositionally biased region" description="Polar residues" evidence="1">
    <location>
        <begin position="1105"/>
        <end position="1116"/>
    </location>
</feature>
<feature type="compositionally biased region" description="Low complexity" evidence="1">
    <location>
        <begin position="226"/>
        <end position="269"/>
    </location>
</feature>
<feature type="compositionally biased region" description="Low complexity" evidence="1">
    <location>
        <begin position="49"/>
        <end position="67"/>
    </location>
</feature>